<dbReference type="PANTHER" id="PTHR12419">
    <property type="entry name" value="OTU DOMAIN CONTAINING PROTEIN"/>
    <property type="match status" value="1"/>
</dbReference>
<organism evidence="2 3">
    <name type="scientific">Rhodnius prolixus</name>
    <name type="common">Triatomid bug</name>
    <dbReference type="NCBI Taxonomy" id="13249"/>
    <lineage>
        <taxon>Eukaryota</taxon>
        <taxon>Metazoa</taxon>
        <taxon>Ecdysozoa</taxon>
        <taxon>Arthropoda</taxon>
        <taxon>Hexapoda</taxon>
        <taxon>Insecta</taxon>
        <taxon>Pterygota</taxon>
        <taxon>Neoptera</taxon>
        <taxon>Paraneoptera</taxon>
        <taxon>Hemiptera</taxon>
        <taxon>Heteroptera</taxon>
        <taxon>Panheteroptera</taxon>
        <taxon>Cimicomorpha</taxon>
        <taxon>Reduviidae</taxon>
        <taxon>Triatominae</taxon>
        <taxon>Rhodnius</taxon>
    </lineage>
</organism>
<dbReference type="InterPro" id="IPR003323">
    <property type="entry name" value="OTU_dom"/>
</dbReference>
<dbReference type="PROSITE" id="PS50802">
    <property type="entry name" value="OTU"/>
    <property type="match status" value="1"/>
</dbReference>
<proteinExistence type="predicted"/>
<dbReference type="GO" id="GO:0016579">
    <property type="term" value="P:protein deubiquitination"/>
    <property type="evidence" value="ECO:0007669"/>
    <property type="project" value="TreeGrafter"/>
</dbReference>
<dbReference type="EnsemblMetazoa" id="RPRC005978-RA">
    <property type="protein sequence ID" value="RPRC005978-PA"/>
    <property type="gene ID" value="RPRC005978"/>
</dbReference>
<dbReference type="CDD" id="cd20380">
    <property type="entry name" value="Tudor_TDRD13-like"/>
    <property type="match status" value="1"/>
</dbReference>
<dbReference type="CDD" id="cd22753">
    <property type="entry name" value="OTU_ALG13-like"/>
    <property type="match status" value="1"/>
</dbReference>
<reference evidence="2" key="1">
    <citation type="submission" date="2015-05" db="UniProtKB">
        <authorList>
            <consortium name="EnsemblMetazoa"/>
        </authorList>
    </citation>
    <scope>IDENTIFICATION</scope>
</reference>
<dbReference type="Proteomes" id="UP000015103">
    <property type="component" value="Unassembled WGS sequence"/>
</dbReference>
<feature type="region of interest" description="Disordered" evidence="1">
    <location>
        <begin position="349"/>
        <end position="368"/>
    </location>
</feature>
<dbReference type="HOGENOM" id="CLU_433700_0_0_1"/>
<dbReference type="eggNOG" id="KOG2605">
    <property type="taxonomic scope" value="Eukaryota"/>
</dbReference>
<dbReference type="Pfam" id="PF02338">
    <property type="entry name" value="OTU"/>
    <property type="match status" value="1"/>
</dbReference>
<sequence length="631" mass="72607">MDVWLDSEGLYRKHTAKDGTCLFRAVSEQLFLTQAVHQEVRKLVTEYELRHSEFFQKLIICPLVEYVEKMRNPWEWGGQVEIEALAQMYKHDFKLYKEIGKPAEAVTHYGHPKIITLCYTQDKHYDSVYTKEYISTASYSVIYELLYKKVFALKEVDYAVRKMLHDKTSRYQREHFPFLSSGFALRLEMRDSCLNVKDLLDFGITPFPYKVAKSLDPEVYRNVEYDTWNEYRKGVYERLRYGFCAWNCRDLQVGVKCQVKLEDNVYHGHIQEMQANKGPVKVFIEELGEKMFVPYESLELLPPTPQPAASSRNLLPFKLAQLQLSELKSEEVWQKGKRILKSIVMRQKAKENHEKQCKENSKEMENEDIPVVSSSDCYDQEIEYSGEEKSNYHPQNYMSHSTNDSEDQAATPDSTKPYSGVPIIVPTVEPYRYQTYPQTSHPIPPMTLPLADVNTHSFPCSPVAINLMASKSMNVDDVATLRFFYNLGLDHMRMNCYLRPGPPCYVNSSGIPQGFVSVENVPSQHLDANTPQPLSGMKKNNVYEGMPLIQQCEVSSTNNNGISVPVSPAYYPAMECEPYCMTMPYVDYNVYDYSPVYAPPHNFPPSSYITPEGVVYQHILPPGIVSTTPPL</sequence>
<dbReference type="FunCoup" id="T1HPK4">
    <property type="interactions" value="174"/>
</dbReference>
<protein>
    <submittedName>
        <fullName evidence="2">OTU domain-containing protein</fullName>
    </submittedName>
</protein>
<dbReference type="OMA" id="NHEINEQ"/>
<keyword evidence="3" id="KW-1185">Reference proteome</keyword>
<feature type="compositionally biased region" description="Polar residues" evidence="1">
    <location>
        <begin position="392"/>
        <end position="402"/>
    </location>
</feature>
<dbReference type="GO" id="GO:0004843">
    <property type="term" value="F:cysteine-type deubiquitinase activity"/>
    <property type="evidence" value="ECO:0007669"/>
    <property type="project" value="TreeGrafter"/>
</dbReference>
<evidence type="ECO:0000313" key="2">
    <source>
        <dbReference type="EnsemblMetazoa" id="RPRC005978-PA"/>
    </source>
</evidence>
<feature type="compositionally biased region" description="Basic and acidic residues" evidence="1">
    <location>
        <begin position="349"/>
        <end position="364"/>
    </location>
</feature>
<dbReference type="VEuPathDB" id="VectorBase:RPRC005978"/>
<dbReference type="SUPFAM" id="SSF54001">
    <property type="entry name" value="Cysteine proteinases"/>
    <property type="match status" value="1"/>
</dbReference>
<dbReference type="Gene3D" id="3.90.70.80">
    <property type="match status" value="1"/>
</dbReference>
<name>T1HPK4_RHOPR</name>
<dbReference type="AlphaFoldDB" id="T1HPK4"/>
<dbReference type="InterPro" id="IPR038765">
    <property type="entry name" value="Papain-like_cys_pep_sf"/>
</dbReference>
<dbReference type="InParanoid" id="T1HPK4"/>
<feature type="region of interest" description="Disordered" evidence="1">
    <location>
        <begin position="386"/>
        <end position="418"/>
    </location>
</feature>
<dbReference type="EMBL" id="ACPB03017118">
    <property type="status" value="NOT_ANNOTATED_CDS"/>
    <property type="molecule type" value="Genomic_DNA"/>
</dbReference>
<evidence type="ECO:0000313" key="3">
    <source>
        <dbReference type="Proteomes" id="UP000015103"/>
    </source>
</evidence>
<dbReference type="STRING" id="13249.T1HPK4"/>
<dbReference type="GO" id="GO:0061578">
    <property type="term" value="F:K63-linked deubiquitinase activity"/>
    <property type="evidence" value="ECO:0007669"/>
    <property type="project" value="TreeGrafter"/>
</dbReference>
<dbReference type="InterPro" id="IPR050704">
    <property type="entry name" value="Peptidase_C85-like"/>
</dbReference>
<dbReference type="InterPro" id="IPR049769">
    <property type="entry name" value="OTU_OTU"/>
</dbReference>
<dbReference type="InterPro" id="IPR049770">
    <property type="entry name" value="OTU_Tudor"/>
</dbReference>
<dbReference type="PANTHER" id="PTHR12419:SF115">
    <property type="entry name" value="PROTEIN OVARIAN TUMOR LOCUS-RELATED"/>
    <property type="match status" value="1"/>
</dbReference>
<evidence type="ECO:0000256" key="1">
    <source>
        <dbReference type="SAM" id="MobiDB-lite"/>
    </source>
</evidence>
<accession>T1HPK4</accession>